<dbReference type="EMBL" id="MLGG01000024">
    <property type="protein sequence ID" value="KAK1455353.1"/>
    <property type="molecule type" value="Genomic_DNA"/>
</dbReference>
<name>A0AAI9UBK7_9PEZI</name>
<accession>A0AAI9UBK7</accession>
<dbReference type="AlphaFoldDB" id="A0AAI9UBK7"/>
<protein>
    <recommendedName>
        <fullName evidence="1">Heterokaryon incompatibility domain-containing protein</fullName>
    </recommendedName>
</protein>
<dbReference type="Proteomes" id="UP001239795">
    <property type="component" value="Unassembled WGS sequence"/>
</dbReference>
<organism evidence="2 3">
    <name type="scientific">Colletotrichum melonis</name>
    <dbReference type="NCBI Taxonomy" id="1209925"/>
    <lineage>
        <taxon>Eukaryota</taxon>
        <taxon>Fungi</taxon>
        <taxon>Dikarya</taxon>
        <taxon>Ascomycota</taxon>
        <taxon>Pezizomycotina</taxon>
        <taxon>Sordariomycetes</taxon>
        <taxon>Hypocreomycetidae</taxon>
        <taxon>Glomerellales</taxon>
        <taxon>Glomerellaceae</taxon>
        <taxon>Colletotrichum</taxon>
        <taxon>Colletotrichum acutatum species complex</taxon>
    </lineage>
</organism>
<dbReference type="PANTHER" id="PTHR24148">
    <property type="entry name" value="ANKYRIN REPEAT DOMAIN-CONTAINING PROTEIN 39 HOMOLOG-RELATED"/>
    <property type="match status" value="1"/>
</dbReference>
<evidence type="ECO:0000313" key="2">
    <source>
        <dbReference type="EMBL" id="KAK1455353.1"/>
    </source>
</evidence>
<feature type="domain" description="Heterokaryon incompatibility" evidence="1">
    <location>
        <begin position="2"/>
        <end position="73"/>
    </location>
</feature>
<dbReference type="InterPro" id="IPR010730">
    <property type="entry name" value="HET"/>
</dbReference>
<reference evidence="2 3" key="1">
    <citation type="submission" date="2016-10" db="EMBL/GenBank/DDBJ databases">
        <title>The genome sequence of Colletotrichum fioriniae PJ7.</title>
        <authorList>
            <person name="Baroncelli R."/>
        </authorList>
    </citation>
    <scope>NUCLEOTIDE SEQUENCE [LARGE SCALE GENOMIC DNA]</scope>
    <source>
        <strain evidence="2">Col 31</strain>
    </source>
</reference>
<dbReference type="Pfam" id="PF06985">
    <property type="entry name" value="HET"/>
    <property type="match status" value="1"/>
</dbReference>
<sequence>MRAFRQQKDAVLVWVNVLSIDQQNSVEKMQRIQLMTRIYSSAKSVAIWLGPEADESGTATRVLREVARKPDVRDFTSLHSSGKRKAEVRVAISLFERDY</sequence>
<proteinExistence type="predicted"/>
<evidence type="ECO:0000313" key="3">
    <source>
        <dbReference type="Proteomes" id="UP001239795"/>
    </source>
</evidence>
<dbReference type="PANTHER" id="PTHR24148:SF73">
    <property type="entry name" value="HET DOMAIN PROTEIN (AFU_ORTHOLOGUE AFUA_8G01020)"/>
    <property type="match status" value="1"/>
</dbReference>
<comment type="caution">
    <text evidence="2">The sequence shown here is derived from an EMBL/GenBank/DDBJ whole genome shotgun (WGS) entry which is preliminary data.</text>
</comment>
<evidence type="ECO:0000259" key="1">
    <source>
        <dbReference type="Pfam" id="PF06985"/>
    </source>
</evidence>
<gene>
    <name evidence="2" type="ORF">CMEL01_04113</name>
</gene>
<dbReference type="InterPro" id="IPR052895">
    <property type="entry name" value="HetReg/Transcr_Mod"/>
</dbReference>
<keyword evidence="3" id="KW-1185">Reference proteome</keyword>